<dbReference type="Pfam" id="PF06985">
    <property type="entry name" value="HET"/>
    <property type="match status" value="1"/>
</dbReference>
<dbReference type="Pfam" id="PF26639">
    <property type="entry name" value="Het-6_barrel"/>
    <property type="match status" value="1"/>
</dbReference>
<dbReference type="Proteomes" id="UP001321760">
    <property type="component" value="Unassembled WGS sequence"/>
</dbReference>
<keyword evidence="3" id="KW-1185">Reference proteome</keyword>
<proteinExistence type="predicted"/>
<evidence type="ECO:0000313" key="3">
    <source>
        <dbReference type="Proteomes" id="UP001321760"/>
    </source>
</evidence>
<name>A0AAV9GDA1_9PEZI</name>
<feature type="non-terminal residue" evidence="2">
    <location>
        <position position="1"/>
    </location>
</feature>
<gene>
    <name evidence="2" type="ORF">QBC34DRAFT_356804</name>
</gene>
<reference evidence="2" key="1">
    <citation type="journal article" date="2023" name="Mol. Phylogenet. Evol.">
        <title>Genome-scale phylogeny and comparative genomics of the fungal order Sordariales.</title>
        <authorList>
            <person name="Hensen N."/>
            <person name="Bonometti L."/>
            <person name="Westerberg I."/>
            <person name="Brannstrom I.O."/>
            <person name="Guillou S."/>
            <person name="Cros-Aarteil S."/>
            <person name="Calhoun S."/>
            <person name="Haridas S."/>
            <person name="Kuo A."/>
            <person name="Mondo S."/>
            <person name="Pangilinan J."/>
            <person name="Riley R."/>
            <person name="LaButti K."/>
            <person name="Andreopoulos B."/>
            <person name="Lipzen A."/>
            <person name="Chen C."/>
            <person name="Yan M."/>
            <person name="Daum C."/>
            <person name="Ng V."/>
            <person name="Clum A."/>
            <person name="Steindorff A."/>
            <person name="Ohm R.A."/>
            <person name="Martin F."/>
            <person name="Silar P."/>
            <person name="Natvig D.O."/>
            <person name="Lalanne C."/>
            <person name="Gautier V."/>
            <person name="Ament-Velasquez S.L."/>
            <person name="Kruys A."/>
            <person name="Hutchinson M.I."/>
            <person name="Powell A.J."/>
            <person name="Barry K."/>
            <person name="Miller A.N."/>
            <person name="Grigoriev I.V."/>
            <person name="Debuchy R."/>
            <person name="Gladieux P."/>
            <person name="Hiltunen Thoren M."/>
            <person name="Johannesson H."/>
        </authorList>
    </citation>
    <scope>NUCLEOTIDE SEQUENCE</scope>
    <source>
        <strain evidence="2">PSN243</strain>
    </source>
</reference>
<accession>A0AAV9GDA1</accession>
<organism evidence="2 3">
    <name type="scientific">Podospora aff. communis PSN243</name>
    <dbReference type="NCBI Taxonomy" id="3040156"/>
    <lineage>
        <taxon>Eukaryota</taxon>
        <taxon>Fungi</taxon>
        <taxon>Dikarya</taxon>
        <taxon>Ascomycota</taxon>
        <taxon>Pezizomycotina</taxon>
        <taxon>Sordariomycetes</taxon>
        <taxon>Sordariomycetidae</taxon>
        <taxon>Sordariales</taxon>
        <taxon>Podosporaceae</taxon>
        <taxon>Podospora</taxon>
    </lineage>
</organism>
<reference evidence="2" key="2">
    <citation type="submission" date="2023-05" db="EMBL/GenBank/DDBJ databases">
        <authorList>
            <consortium name="Lawrence Berkeley National Laboratory"/>
            <person name="Steindorff A."/>
            <person name="Hensen N."/>
            <person name="Bonometti L."/>
            <person name="Westerberg I."/>
            <person name="Brannstrom I.O."/>
            <person name="Guillou S."/>
            <person name="Cros-Aarteil S."/>
            <person name="Calhoun S."/>
            <person name="Haridas S."/>
            <person name="Kuo A."/>
            <person name="Mondo S."/>
            <person name="Pangilinan J."/>
            <person name="Riley R."/>
            <person name="Labutti K."/>
            <person name="Andreopoulos B."/>
            <person name="Lipzen A."/>
            <person name="Chen C."/>
            <person name="Yanf M."/>
            <person name="Daum C."/>
            <person name="Ng V."/>
            <person name="Clum A."/>
            <person name="Ohm R."/>
            <person name="Martin F."/>
            <person name="Silar P."/>
            <person name="Natvig D."/>
            <person name="Lalanne C."/>
            <person name="Gautier V."/>
            <person name="Ament-Velasquez S.L."/>
            <person name="Kruys A."/>
            <person name="Hutchinson M.I."/>
            <person name="Powell A.J."/>
            <person name="Barry K."/>
            <person name="Miller A.N."/>
            <person name="Grigoriev I.V."/>
            <person name="Debuchy R."/>
            <person name="Gladieux P."/>
            <person name="Thoren M.H."/>
            <person name="Johannesson H."/>
        </authorList>
    </citation>
    <scope>NUCLEOTIDE SEQUENCE</scope>
    <source>
        <strain evidence="2">PSN243</strain>
    </source>
</reference>
<dbReference type="PANTHER" id="PTHR24148">
    <property type="entry name" value="ANKYRIN REPEAT DOMAIN-CONTAINING PROTEIN 39 HOMOLOG-RELATED"/>
    <property type="match status" value="1"/>
</dbReference>
<comment type="caution">
    <text evidence="2">The sequence shown here is derived from an EMBL/GenBank/DDBJ whole genome shotgun (WGS) entry which is preliminary data.</text>
</comment>
<sequence length="690" mass="76828">MSKRRVSYKPLQRPNEIRLLQLCPADNDRKAALPRTKLIHTTINSDLSFSALSYVWGTEKDEELLHCDGARVRTTRNLGQALRHLQQHDEPLHLWVDSLCINQGDILERNQQVQMMGDIYGTANQVLIWLGPDKQRISEGIFDIISVTIGKLIEAIESGIEPEMTERWLPREEAEGRLKTVAPLFRCEWFTRTWTVQEAGLTTNPVAVWGGARLDFGLIGLFCMAYAKYFGSVVQSQQLRAEIETLVDLFTIYLPSPGAKRLHQVLHQGRRFLATDSRDKIYAFMSHPAALERASDYPYHAFHEDESSVISEDAVRKRNLAFILSPGGPLDNNDTLTARLAATDLNHPPRPPSPDAASARSVLHWPVRHNVHHLARYRPGQRSFITPNYNHSAPTVYRDFATAMISRTESLEVLSFVFHPSDPPTTGPDFPSWVPRWDIATSMAPLGLATSDHFAAANRRPIITPSSDPSVLIARGLFFDRVGIRTITLKRADFLDRSLTSPVFSMASRCKVDRDPIPAYPRIATPVSGTADRVRAYQKTWTAGKPSSLYGDDLDFLAYQEEFLLRRAGSQKGDSALRDIDMLASTIQRGSESGNANRFATSAADVCDGRRFFITGGGMFGIGPGVLEQGDVICVLLGHDVPVILREKVGGHVENGHVLLGDCYVHGIMCGETIRAWGGPDGDLRDVKLC</sequence>
<feature type="domain" description="Heterokaryon incompatibility" evidence="1">
    <location>
        <begin position="49"/>
        <end position="198"/>
    </location>
</feature>
<dbReference type="PANTHER" id="PTHR24148:SF64">
    <property type="entry name" value="HETEROKARYON INCOMPATIBILITY DOMAIN-CONTAINING PROTEIN"/>
    <property type="match status" value="1"/>
</dbReference>
<evidence type="ECO:0000259" key="1">
    <source>
        <dbReference type="Pfam" id="PF06985"/>
    </source>
</evidence>
<protein>
    <submittedName>
        <fullName evidence="2">HET-domain-containing protein</fullName>
    </submittedName>
</protein>
<dbReference type="InterPro" id="IPR010730">
    <property type="entry name" value="HET"/>
</dbReference>
<dbReference type="EMBL" id="MU865957">
    <property type="protein sequence ID" value="KAK4446423.1"/>
    <property type="molecule type" value="Genomic_DNA"/>
</dbReference>
<dbReference type="InterPro" id="IPR052895">
    <property type="entry name" value="HetReg/Transcr_Mod"/>
</dbReference>
<evidence type="ECO:0000313" key="2">
    <source>
        <dbReference type="EMBL" id="KAK4446423.1"/>
    </source>
</evidence>
<dbReference type="AlphaFoldDB" id="A0AAV9GDA1"/>